<feature type="region of interest" description="Disordered" evidence="1">
    <location>
        <begin position="91"/>
        <end position="117"/>
    </location>
</feature>
<accession>A0AAN0NIM4</accession>
<dbReference type="InterPro" id="IPR036515">
    <property type="entry name" value="Transposase_17_sf"/>
</dbReference>
<dbReference type="AlphaFoldDB" id="A0AAN0NIM4"/>
<dbReference type="KEGG" id="yag:AABB28_08300"/>
<dbReference type="GO" id="GO:0004803">
    <property type="term" value="F:transposase activity"/>
    <property type="evidence" value="ECO:0007669"/>
    <property type="project" value="InterPro"/>
</dbReference>
<dbReference type="SMART" id="SM01321">
    <property type="entry name" value="Y1_Tnp"/>
    <property type="match status" value="1"/>
</dbReference>
<dbReference type="RefSeq" id="WP_342071595.1">
    <property type="nucleotide sequence ID" value="NZ_CP151762.1"/>
</dbReference>
<dbReference type="SUPFAM" id="SSF143422">
    <property type="entry name" value="Transposase IS200-like"/>
    <property type="match status" value="1"/>
</dbReference>
<evidence type="ECO:0000256" key="1">
    <source>
        <dbReference type="SAM" id="MobiDB-lite"/>
    </source>
</evidence>
<dbReference type="PANTHER" id="PTHR36966">
    <property type="entry name" value="REP-ASSOCIATED TYROSINE TRANSPOSASE"/>
    <property type="match status" value="1"/>
</dbReference>
<evidence type="ECO:0000313" key="4">
    <source>
        <dbReference type="Proteomes" id="UP001451782"/>
    </source>
</evidence>
<dbReference type="PANTHER" id="PTHR36966:SF1">
    <property type="entry name" value="REP-ASSOCIATED TYROSINE TRANSPOSASE"/>
    <property type="match status" value="1"/>
</dbReference>
<organism evidence="3 4">
    <name type="scientific">Yoonia algicola</name>
    <dbReference type="NCBI Taxonomy" id="3137368"/>
    <lineage>
        <taxon>Bacteria</taxon>
        <taxon>Pseudomonadati</taxon>
        <taxon>Pseudomonadota</taxon>
        <taxon>Alphaproteobacteria</taxon>
        <taxon>Rhodobacterales</taxon>
        <taxon>Paracoccaceae</taxon>
        <taxon>Yoonia</taxon>
    </lineage>
</organism>
<evidence type="ECO:0000313" key="3">
    <source>
        <dbReference type="EMBL" id="WZU65247.1"/>
    </source>
</evidence>
<dbReference type="InterPro" id="IPR002686">
    <property type="entry name" value="Transposase_17"/>
</dbReference>
<gene>
    <name evidence="3" type="ORF">AABB28_08300</name>
</gene>
<dbReference type="InterPro" id="IPR052715">
    <property type="entry name" value="RAYT_transposase"/>
</dbReference>
<keyword evidence="4" id="KW-1185">Reference proteome</keyword>
<dbReference type="GO" id="GO:0006313">
    <property type="term" value="P:DNA transposition"/>
    <property type="evidence" value="ECO:0007669"/>
    <property type="project" value="InterPro"/>
</dbReference>
<protein>
    <submittedName>
        <fullName evidence="3">Transposase</fullName>
    </submittedName>
</protein>
<dbReference type="Proteomes" id="UP001451782">
    <property type="component" value="Chromosome"/>
</dbReference>
<dbReference type="NCBIfam" id="NF047646">
    <property type="entry name" value="REP_Tyr_transpos"/>
    <property type="match status" value="1"/>
</dbReference>
<dbReference type="EMBL" id="CP151762">
    <property type="protein sequence ID" value="WZU65247.1"/>
    <property type="molecule type" value="Genomic_DNA"/>
</dbReference>
<feature type="domain" description="Transposase IS200-like" evidence="2">
    <location>
        <begin position="9"/>
        <end position="150"/>
    </location>
</feature>
<evidence type="ECO:0000259" key="2">
    <source>
        <dbReference type="SMART" id="SM01321"/>
    </source>
</evidence>
<sequence length="188" mass="21502">MSKYRRPKRAGATVFFTVNLANRASDLLVREIAVLRQAVAQTRAARPFVIDAFVVLPDHMHCVWTLPAGDADYSVRMGAIKGRFTQMDRRSGFSPTLTENNRHGVVGGRTSVGENPDHRAEAPIWQKRFYEHHIRNDRDYAAHVNYCWINPVKHGLVEDVRDWPYASWHRDYGDVWTVGRGFPRQSGG</sequence>
<name>A0AAN0NIM4_9RHOB</name>
<dbReference type="Gene3D" id="3.30.70.1290">
    <property type="entry name" value="Transposase IS200-like"/>
    <property type="match status" value="1"/>
</dbReference>
<reference evidence="3 4" key="1">
    <citation type="submission" date="2024-04" db="EMBL/GenBank/DDBJ databases">
        <title>Phylogenomic analyses of a clade within the roseobacter group suggest taxonomic reassignments of species of the genera Aestuariivita, Citreicella, Loktanella, Nautella, Pelagibaca, Ruegeria, Thalassobius, Thiobacimonas and Tropicibacter, and the proposal o.</title>
        <authorList>
            <person name="Jeon C.O."/>
        </authorList>
    </citation>
    <scope>NUCLEOTIDE SEQUENCE [LARGE SCALE GENOMIC DNA]</scope>
    <source>
        <strain evidence="3 4">G8-12</strain>
    </source>
</reference>
<dbReference type="GO" id="GO:0043565">
    <property type="term" value="F:sequence-specific DNA binding"/>
    <property type="evidence" value="ECO:0007669"/>
    <property type="project" value="TreeGrafter"/>
</dbReference>
<proteinExistence type="predicted"/>